<dbReference type="Proteomes" id="UP001177140">
    <property type="component" value="Unassembled WGS sequence"/>
</dbReference>
<reference evidence="2" key="1">
    <citation type="submission" date="2022-03" db="EMBL/GenBank/DDBJ databases">
        <title>A functionally conserved STORR gene fusion in Papaver species that diverged 16.8 million years ago.</title>
        <authorList>
            <person name="Catania T."/>
        </authorList>
    </citation>
    <scope>NUCLEOTIDE SEQUENCE</scope>
    <source>
        <strain evidence="2">S-191538</strain>
    </source>
</reference>
<dbReference type="Pfam" id="PF05695">
    <property type="entry name" value="Ycf2"/>
    <property type="match status" value="1"/>
</dbReference>
<evidence type="ECO:0000313" key="2">
    <source>
        <dbReference type="EMBL" id="MCL7031678.1"/>
    </source>
</evidence>
<proteinExistence type="predicted"/>
<sequence length="75" mass="8996">MVERKNLYFIGLLPMNSIRPINDISKEYFGIPILIGWLFRSSIFQKVLGFSQYLKKCIIVDSIWGSRWWRNQIEK</sequence>
<name>A0AA41SDU5_PAPNU</name>
<feature type="non-terminal residue" evidence="2">
    <location>
        <position position="1"/>
    </location>
</feature>
<comment type="caution">
    <text evidence="2">The sequence shown here is derived from an EMBL/GenBank/DDBJ whole genome shotgun (WGS) entry which is preliminary data.</text>
</comment>
<evidence type="ECO:0000313" key="3">
    <source>
        <dbReference type="Proteomes" id="UP001177140"/>
    </source>
</evidence>
<dbReference type="AlphaFoldDB" id="A0AA41SDU5"/>
<gene>
    <name evidence="2" type="ORF">MKW94_026066</name>
</gene>
<dbReference type="InterPro" id="IPR056777">
    <property type="entry name" value="Ycf2_N"/>
</dbReference>
<accession>A0AA41SDU5</accession>
<evidence type="ECO:0000259" key="1">
    <source>
        <dbReference type="Pfam" id="PF05695"/>
    </source>
</evidence>
<dbReference type="EMBL" id="JAJJMA010114629">
    <property type="protein sequence ID" value="MCL7031678.1"/>
    <property type="molecule type" value="Genomic_DNA"/>
</dbReference>
<protein>
    <recommendedName>
        <fullName evidence="1">Ycf2 N-terminal domain-containing protein</fullName>
    </recommendedName>
</protein>
<keyword evidence="3" id="KW-1185">Reference proteome</keyword>
<feature type="domain" description="Ycf2 N-terminal" evidence="1">
    <location>
        <begin position="1"/>
        <end position="75"/>
    </location>
</feature>
<organism evidence="2 3">
    <name type="scientific">Papaver nudicaule</name>
    <name type="common">Iceland poppy</name>
    <dbReference type="NCBI Taxonomy" id="74823"/>
    <lineage>
        <taxon>Eukaryota</taxon>
        <taxon>Viridiplantae</taxon>
        <taxon>Streptophyta</taxon>
        <taxon>Embryophyta</taxon>
        <taxon>Tracheophyta</taxon>
        <taxon>Spermatophyta</taxon>
        <taxon>Magnoliopsida</taxon>
        <taxon>Ranunculales</taxon>
        <taxon>Papaveraceae</taxon>
        <taxon>Papaveroideae</taxon>
        <taxon>Papaver</taxon>
    </lineage>
</organism>